<feature type="compositionally biased region" description="Basic and acidic residues" evidence="6">
    <location>
        <begin position="484"/>
        <end position="501"/>
    </location>
</feature>
<evidence type="ECO:0000256" key="5">
    <source>
        <dbReference type="ARBA" id="ARBA00023180"/>
    </source>
</evidence>
<feature type="domain" description="Sulfatase N-terminal" evidence="8">
    <location>
        <begin position="24"/>
        <end position="353"/>
    </location>
</feature>
<sequence length="924" mass="107742">MKFFWSFAIFVFVNSAMAKKRLKPNIIFIMTDDQDVELGSMRVMNRTRQIFSEGAEFVNAFVTSPICCPSRSSILTGMYTHNHNTLTNNMNCSSMNWRVGPERQSYARYLADAGYLTGHFGKYLNEYDGSYIPAGWHQWIGLVRNSRFYNYTLRHNTFFRRHRNNYGKDYFTDVITNHSLAFFRRAKARNPNRPVLMVISHSAPHGPEDAAPQYQAAFKNITAPRTPNWNYISLDKHWILRVTPKMDQQKIAFSDLLYRKRLQTLLSVDASIQRVYNMLKETGTLDNTYIFLSSDHGYHLGQFGLVKGKSMPYESDIRVPFYARGPNIPRNAKIQQVVLNIDLAPTFLDIAGIKTPRTMDGVSVMKLFTRRLRKPNDQPRVRRKISHRWRDTFLITRGKPRRGNKHRVTKKQPKSAKATFLERLCAESKYRSPCVAGQQWHCIKIKGRLRLKKCKKIEQLPVHPTTPTVEMCTCYRPRLPWVKPTKEQPPRDDENNKEKLQKRSLRSQQRRAHKQSNYYKEVSRAMKMAARRRKAKMMNMKPLEENGDVEIDKRLERINAKIAGIKFRLEALRGRKKKLIRIKEEKDTENYLKQKYEEFPCPCPTPSQPAKSRRPRGGSKAGRLRRRLRSGAINSEVYKKRLQRRNKKKNSLKSSLRSGKRRKKTTKKKSRRTKCSVPGMSCFYQTNYHWKTPPLWNGGEFCFCPSSSNNTYWCLRTINQHQNFLYCEYITQFLEYFDLNTDPYQLYNIVDRISPSVLYDLHHQLERLKGCKGSHSCTQYHGKPYKKPDQSVNSTSKPVTKTKITDKKPTTTQSPTKLQDTSYTETTPKPTKLLEKIVDKSDGQSNKEANKNTNKEMLTEKGKIEKKKRGKQKKDGLAPTPTTNVKKAEKSKSKAEKKKKRNRGKKTNRRVNGNKRDSFTTVSP</sequence>
<feature type="compositionally biased region" description="Polar residues" evidence="6">
    <location>
        <begin position="813"/>
        <end position="829"/>
    </location>
</feature>
<feature type="compositionally biased region" description="Basic residues" evidence="6">
    <location>
        <begin position="895"/>
        <end position="913"/>
    </location>
</feature>
<dbReference type="RefSeq" id="XP_020895348.1">
    <property type="nucleotide sequence ID" value="XM_021039689.2"/>
</dbReference>
<evidence type="ECO:0000256" key="1">
    <source>
        <dbReference type="ARBA" id="ARBA00001913"/>
    </source>
</evidence>
<dbReference type="OrthoDB" id="96314at2759"/>
<evidence type="ECO:0000256" key="7">
    <source>
        <dbReference type="SAM" id="SignalP"/>
    </source>
</evidence>
<evidence type="ECO:0000313" key="10">
    <source>
        <dbReference type="Proteomes" id="UP000887567"/>
    </source>
</evidence>
<evidence type="ECO:0000256" key="3">
    <source>
        <dbReference type="ARBA" id="ARBA00022729"/>
    </source>
</evidence>
<proteinExistence type="inferred from homology"/>
<feature type="region of interest" description="Disordered" evidence="6">
    <location>
        <begin position="782"/>
        <end position="924"/>
    </location>
</feature>
<reference evidence="9" key="1">
    <citation type="submission" date="2022-11" db="UniProtKB">
        <authorList>
            <consortium name="EnsemblMetazoa"/>
        </authorList>
    </citation>
    <scope>IDENTIFICATION</scope>
</reference>
<feature type="compositionally biased region" description="Basic residues" evidence="6">
    <location>
        <begin position="502"/>
        <end position="514"/>
    </location>
</feature>
<comment type="similarity">
    <text evidence="2">Belongs to the sulfatase family.</text>
</comment>
<dbReference type="RefSeq" id="XP_020895347.1">
    <property type="nucleotide sequence ID" value="XM_021039688.2"/>
</dbReference>
<dbReference type="GO" id="GO:0008449">
    <property type="term" value="F:N-acetylglucosamine-6-sulfatase activity"/>
    <property type="evidence" value="ECO:0007669"/>
    <property type="project" value="TreeGrafter"/>
</dbReference>
<dbReference type="Pfam" id="PF00884">
    <property type="entry name" value="Sulfatase"/>
    <property type="match status" value="1"/>
</dbReference>
<dbReference type="KEGG" id="epa:110234319"/>
<evidence type="ECO:0000313" key="9">
    <source>
        <dbReference type="EnsemblMetazoa" id="XP_020895348.1"/>
    </source>
</evidence>
<feature type="compositionally biased region" description="Basic residues" evidence="6">
    <location>
        <begin position="642"/>
        <end position="651"/>
    </location>
</feature>
<accession>A0A913WWT7</accession>
<evidence type="ECO:0000259" key="8">
    <source>
        <dbReference type="Pfam" id="PF00884"/>
    </source>
</evidence>
<evidence type="ECO:0000256" key="2">
    <source>
        <dbReference type="ARBA" id="ARBA00008779"/>
    </source>
</evidence>
<feature type="region of interest" description="Disordered" evidence="6">
    <location>
        <begin position="600"/>
        <end position="630"/>
    </location>
</feature>
<feature type="region of interest" description="Disordered" evidence="6">
    <location>
        <begin position="483"/>
        <end position="522"/>
    </location>
</feature>
<feature type="region of interest" description="Disordered" evidence="6">
    <location>
        <begin position="642"/>
        <end position="673"/>
    </location>
</feature>
<evidence type="ECO:0000256" key="4">
    <source>
        <dbReference type="ARBA" id="ARBA00022801"/>
    </source>
</evidence>
<dbReference type="PANTHER" id="PTHR43108:SF16">
    <property type="entry name" value="EXTRACELLULAR SULFATASE SULF-1 HOMOLOG"/>
    <property type="match status" value="1"/>
</dbReference>
<feature type="compositionally biased region" description="Basic and acidic residues" evidence="6">
    <location>
        <begin position="832"/>
        <end position="842"/>
    </location>
</feature>
<dbReference type="InterPro" id="IPR017850">
    <property type="entry name" value="Alkaline_phosphatase_core_sf"/>
</dbReference>
<dbReference type="EnsemblMetazoa" id="XM_021039689.2">
    <property type="protein sequence ID" value="XP_020895348.1"/>
    <property type="gene ID" value="LOC110234319"/>
</dbReference>
<dbReference type="InterPro" id="IPR024607">
    <property type="entry name" value="Sulfatase_CS"/>
</dbReference>
<dbReference type="PROSITE" id="PS00523">
    <property type="entry name" value="SULFATASE_1"/>
    <property type="match status" value="1"/>
</dbReference>
<feature type="compositionally biased region" description="Basic and acidic residues" evidence="6">
    <location>
        <begin position="848"/>
        <end position="863"/>
    </location>
</feature>
<dbReference type="EnsemblMetazoa" id="XM_021039688.2">
    <property type="protein sequence ID" value="XP_020895347.1"/>
    <property type="gene ID" value="LOC110234319"/>
</dbReference>
<dbReference type="InterPro" id="IPR000917">
    <property type="entry name" value="Sulfatase_N"/>
</dbReference>
<keyword evidence="3 7" id="KW-0732">Signal</keyword>
<feature type="chain" id="PRO_5038275460" description="Sulfatase N-terminal domain-containing protein" evidence="7">
    <location>
        <begin position="19"/>
        <end position="924"/>
    </location>
</feature>
<feature type="compositionally biased region" description="Basic residues" evidence="6">
    <location>
        <begin position="611"/>
        <end position="629"/>
    </location>
</feature>
<keyword evidence="4" id="KW-0378">Hydrolase</keyword>
<feature type="compositionally biased region" description="Basic residues" evidence="6">
    <location>
        <begin position="658"/>
        <end position="673"/>
    </location>
</feature>
<dbReference type="CDD" id="cd16147">
    <property type="entry name" value="G6S"/>
    <property type="match status" value="1"/>
</dbReference>
<evidence type="ECO:0000256" key="6">
    <source>
        <dbReference type="SAM" id="MobiDB-lite"/>
    </source>
</evidence>
<comment type="cofactor">
    <cofactor evidence="1">
        <name>Ca(2+)</name>
        <dbReference type="ChEBI" id="CHEBI:29108"/>
    </cofactor>
</comment>
<name>A0A913WWT7_EXADI</name>
<dbReference type="SUPFAM" id="SSF53649">
    <property type="entry name" value="Alkaline phosphatase-like"/>
    <property type="match status" value="1"/>
</dbReference>
<dbReference type="Gene3D" id="3.40.720.10">
    <property type="entry name" value="Alkaline Phosphatase, subunit A"/>
    <property type="match status" value="1"/>
</dbReference>
<dbReference type="OMA" id="VETPPQM"/>
<keyword evidence="5" id="KW-0325">Glycoprotein</keyword>
<organism evidence="9 10">
    <name type="scientific">Exaiptasia diaphana</name>
    <name type="common">Tropical sea anemone</name>
    <name type="synonym">Aiptasia pulchella</name>
    <dbReference type="NCBI Taxonomy" id="2652724"/>
    <lineage>
        <taxon>Eukaryota</taxon>
        <taxon>Metazoa</taxon>
        <taxon>Cnidaria</taxon>
        <taxon>Anthozoa</taxon>
        <taxon>Hexacorallia</taxon>
        <taxon>Actiniaria</taxon>
        <taxon>Aiptasiidae</taxon>
        <taxon>Exaiptasia</taxon>
    </lineage>
</organism>
<dbReference type="Proteomes" id="UP000887567">
    <property type="component" value="Unplaced"/>
</dbReference>
<dbReference type="GO" id="GO:0005539">
    <property type="term" value="F:glycosaminoglycan binding"/>
    <property type="evidence" value="ECO:0007669"/>
    <property type="project" value="TreeGrafter"/>
</dbReference>
<protein>
    <recommendedName>
        <fullName evidence="8">Sulfatase N-terminal domain-containing protein</fullName>
    </recommendedName>
</protein>
<dbReference type="AlphaFoldDB" id="A0A913WWT7"/>
<keyword evidence="10" id="KW-1185">Reference proteome</keyword>
<feature type="signal peptide" evidence="7">
    <location>
        <begin position="1"/>
        <end position="18"/>
    </location>
</feature>
<dbReference type="PANTHER" id="PTHR43108">
    <property type="entry name" value="N-ACETYLGLUCOSAMINE-6-SULFATASE FAMILY MEMBER"/>
    <property type="match status" value="1"/>
</dbReference>
<dbReference type="GeneID" id="110234319"/>